<organism evidence="7 8">
    <name type="scientific">Dreissena polymorpha</name>
    <name type="common">Zebra mussel</name>
    <name type="synonym">Mytilus polymorpha</name>
    <dbReference type="NCBI Taxonomy" id="45954"/>
    <lineage>
        <taxon>Eukaryota</taxon>
        <taxon>Metazoa</taxon>
        <taxon>Spiralia</taxon>
        <taxon>Lophotrochozoa</taxon>
        <taxon>Mollusca</taxon>
        <taxon>Bivalvia</taxon>
        <taxon>Autobranchia</taxon>
        <taxon>Heteroconchia</taxon>
        <taxon>Euheterodonta</taxon>
        <taxon>Imparidentia</taxon>
        <taxon>Neoheterodontei</taxon>
        <taxon>Myida</taxon>
        <taxon>Dreissenoidea</taxon>
        <taxon>Dreissenidae</taxon>
        <taxon>Dreissena</taxon>
    </lineage>
</organism>
<evidence type="ECO:0000256" key="1">
    <source>
        <dbReference type="ARBA" id="ARBA00004211"/>
    </source>
</evidence>
<keyword evidence="2 6" id="KW-0812">Transmembrane</keyword>
<dbReference type="EMBL" id="JAIWYP010000009">
    <property type="protein sequence ID" value="KAH3776753.1"/>
    <property type="molecule type" value="Genomic_DNA"/>
</dbReference>
<accession>A0A9D4EBP7</accession>
<dbReference type="GO" id="GO:0005789">
    <property type="term" value="C:endoplasmic reticulum membrane"/>
    <property type="evidence" value="ECO:0007669"/>
    <property type="project" value="InterPro"/>
</dbReference>
<evidence type="ECO:0000313" key="8">
    <source>
        <dbReference type="Proteomes" id="UP000828390"/>
    </source>
</evidence>
<dbReference type="InterPro" id="IPR016763">
    <property type="entry name" value="VAP"/>
</dbReference>
<protein>
    <submittedName>
        <fullName evidence="7">Uncharacterized protein</fullName>
    </submittedName>
</protein>
<dbReference type="SUPFAM" id="SSF48403">
    <property type="entry name" value="Ankyrin repeat"/>
    <property type="match status" value="1"/>
</dbReference>
<dbReference type="AlphaFoldDB" id="A0A9D4EBP7"/>
<dbReference type="PANTHER" id="PTHR10809:SF6">
    <property type="entry name" value="AT11025P-RELATED"/>
    <property type="match status" value="1"/>
</dbReference>
<dbReference type="PANTHER" id="PTHR10809">
    <property type="entry name" value="VESICLE-ASSOCIATED MEMBRANE PROTEIN-ASSOCIATED PROTEIN"/>
    <property type="match status" value="1"/>
</dbReference>
<name>A0A9D4EBP7_DREPO</name>
<evidence type="ECO:0000256" key="6">
    <source>
        <dbReference type="SAM" id="Phobius"/>
    </source>
</evidence>
<reference evidence="7" key="1">
    <citation type="journal article" date="2019" name="bioRxiv">
        <title>The Genome of the Zebra Mussel, Dreissena polymorpha: A Resource for Invasive Species Research.</title>
        <authorList>
            <person name="McCartney M.A."/>
            <person name="Auch B."/>
            <person name="Kono T."/>
            <person name="Mallez S."/>
            <person name="Zhang Y."/>
            <person name="Obille A."/>
            <person name="Becker A."/>
            <person name="Abrahante J.E."/>
            <person name="Garbe J."/>
            <person name="Badalamenti J.P."/>
            <person name="Herman A."/>
            <person name="Mangelson H."/>
            <person name="Liachko I."/>
            <person name="Sullivan S."/>
            <person name="Sone E.D."/>
            <person name="Koren S."/>
            <person name="Silverstein K.A.T."/>
            <person name="Beckman K.B."/>
            <person name="Gohl D.M."/>
        </authorList>
    </citation>
    <scope>NUCLEOTIDE SEQUENCE</scope>
    <source>
        <strain evidence="7">Duluth1</strain>
        <tissue evidence="7">Whole animal</tissue>
    </source>
</reference>
<dbReference type="InterPro" id="IPR036770">
    <property type="entry name" value="Ankyrin_rpt-contain_sf"/>
</dbReference>
<feature type="region of interest" description="Disordered" evidence="5">
    <location>
        <begin position="102"/>
        <end position="132"/>
    </location>
</feature>
<dbReference type="Gene3D" id="2.60.40.10">
    <property type="entry name" value="Immunoglobulins"/>
    <property type="match status" value="1"/>
</dbReference>
<dbReference type="SUPFAM" id="SSF49354">
    <property type="entry name" value="PapD-like"/>
    <property type="match status" value="1"/>
</dbReference>
<evidence type="ECO:0000256" key="4">
    <source>
        <dbReference type="ARBA" id="ARBA00023136"/>
    </source>
</evidence>
<evidence type="ECO:0000256" key="5">
    <source>
        <dbReference type="SAM" id="MobiDB-lite"/>
    </source>
</evidence>
<dbReference type="GO" id="GO:0033149">
    <property type="term" value="F:FFAT motif binding"/>
    <property type="evidence" value="ECO:0007669"/>
    <property type="project" value="TreeGrafter"/>
</dbReference>
<keyword evidence="3 6" id="KW-1133">Transmembrane helix</keyword>
<dbReference type="GO" id="GO:0061817">
    <property type="term" value="P:endoplasmic reticulum-plasma membrane tethering"/>
    <property type="evidence" value="ECO:0007669"/>
    <property type="project" value="TreeGrafter"/>
</dbReference>
<dbReference type="Proteomes" id="UP000828390">
    <property type="component" value="Unassembled WGS sequence"/>
</dbReference>
<reference evidence="7" key="2">
    <citation type="submission" date="2020-11" db="EMBL/GenBank/DDBJ databases">
        <authorList>
            <person name="McCartney M.A."/>
            <person name="Auch B."/>
            <person name="Kono T."/>
            <person name="Mallez S."/>
            <person name="Becker A."/>
            <person name="Gohl D.M."/>
            <person name="Silverstein K.A.T."/>
            <person name="Koren S."/>
            <person name="Bechman K.B."/>
            <person name="Herman A."/>
            <person name="Abrahante J.E."/>
            <person name="Garbe J."/>
        </authorList>
    </citation>
    <scope>NUCLEOTIDE SEQUENCE</scope>
    <source>
        <strain evidence="7">Duluth1</strain>
        <tissue evidence="7">Whole animal</tissue>
    </source>
</reference>
<feature type="transmembrane region" description="Helical" evidence="6">
    <location>
        <begin position="188"/>
        <end position="205"/>
    </location>
</feature>
<sequence>MDPLRQLMSACEQGDVRSAEAMLDEGLPVDSTDDMGNSPLTVTAANGHDQAFDYDPTEKNKHKFMVQTMFAPDGKIDNQDQLWRDVSPDKLMDSKLKCVLDPTGNSVASSPAPIKEEKSTSSTDSSSPREEDKIQQYIEEIRQLKAEKKRLEENEVRLRKVAISDTVSQTPTTMPGNVESTSSGLPPYLYLIICLIIGVLIGKVIL</sequence>
<dbReference type="InterPro" id="IPR013783">
    <property type="entry name" value="Ig-like_fold"/>
</dbReference>
<dbReference type="InterPro" id="IPR008962">
    <property type="entry name" value="PapD-like_sf"/>
</dbReference>
<evidence type="ECO:0000256" key="3">
    <source>
        <dbReference type="ARBA" id="ARBA00022989"/>
    </source>
</evidence>
<evidence type="ECO:0000313" key="7">
    <source>
        <dbReference type="EMBL" id="KAH3776753.1"/>
    </source>
</evidence>
<keyword evidence="4 6" id="KW-0472">Membrane</keyword>
<evidence type="ECO:0000256" key="2">
    <source>
        <dbReference type="ARBA" id="ARBA00022692"/>
    </source>
</evidence>
<keyword evidence="8" id="KW-1185">Reference proteome</keyword>
<dbReference type="GO" id="GO:0005886">
    <property type="term" value="C:plasma membrane"/>
    <property type="evidence" value="ECO:0007669"/>
    <property type="project" value="TreeGrafter"/>
</dbReference>
<dbReference type="GO" id="GO:0090158">
    <property type="term" value="P:endoplasmic reticulum membrane organization"/>
    <property type="evidence" value="ECO:0007669"/>
    <property type="project" value="TreeGrafter"/>
</dbReference>
<proteinExistence type="predicted"/>
<comment type="caution">
    <text evidence="7">The sequence shown here is derived from an EMBL/GenBank/DDBJ whole genome shotgun (WGS) entry which is preliminary data.</text>
</comment>
<comment type="subcellular location">
    <subcellularLocation>
        <location evidence="1">Membrane</location>
        <topology evidence="1">Single-pass type IV membrane protein</topology>
    </subcellularLocation>
</comment>
<gene>
    <name evidence="7" type="ORF">DPMN_178185</name>
</gene>